<keyword evidence="5" id="KW-1185">Reference proteome</keyword>
<dbReference type="EC" id="3.4.13.19" evidence="2"/>
<dbReference type="InterPro" id="IPR032466">
    <property type="entry name" value="Metal_Hydrolase"/>
</dbReference>
<evidence type="ECO:0000256" key="1">
    <source>
        <dbReference type="ARBA" id="ARBA00022997"/>
    </source>
</evidence>
<dbReference type="Proteomes" id="UP000824998">
    <property type="component" value="Unassembled WGS sequence"/>
</dbReference>
<reference evidence="4" key="1">
    <citation type="journal article" date="2021" name="IMA Fungus">
        <title>Genomic characterization of three marine fungi, including Emericellopsis atlantica sp. nov. with signatures of a generalist lifestyle and marine biomass degradation.</title>
        <authorList>
            <person name="Hagestad O.C."/>
            <person name="Hou L."/>
            <person name="Andersen J.H."/>
            <person name="Hansen E.H."/>
            <person name="Altermark B."/>
            <person name="Li C."/>
            <person name="Kuhnert E."/>
            <person name="Cox R.J."/>
            <person name="Crous P.W."/>
            <person name="Spatafora J.W."/>
            <person name="Lail K."/>
            <person name="Amirebrahimi M."/>
            <person name="Lipzen A."/>
            <person name="Pangilinan J."/>
            <person name="Andreopoulos W."/>
            <person name="Hayes R.D."/>
            <person name="Ng V."/>
            <person name="Grigoriev I.V."/>
            <person name="Jackson S.A."/>
            <person name="Sutton T.D.S."/>
            <person name="Dobson A.D.W."/>
            <person name="Rama T."/>
        </authorList>
    </citation>
    <scope>NUCLEOTIDE SEQUENCE</scope>
    <source>
        <strain evidence="4">TRa018bII</strain>
    </source>
</reference>
<keyword evidence="2" id="KW-0482">Metalloprotease</keyword>
<dbReference type="PROSITE" id="PS51365">
    <property type="entry name" value="RENAL_DIPEPTIDASE_2"/>
    <property type="match status" value="1"/>
</dbReference>
<dbReference type="GO" id="GO:0070573">
    <property type="term" value="F:metallodipeptidase activity"/>
    <property type="evidence" value="ECO:0007669"/>
    <property type="project" value="InterPro"/>
</dbReference>
<dbReference type="Pfam" id="PF01244">
    <property type="entry name" value="Peptidase_M19"/>
    <property type="match status" value="1"/>
</dbReference>
<keyword evidence="2" id="KW-0862">Zinc</keyword>
<name>A0A9P7YD52_9HELO</name>
<dbReference type="PANTHER" id="PTHR10443">
    <property type="entry name" value="MICROSOMAL DIPEPTIDASE"/>
    <property type="match status" value="1"/>
</dbReference>
<dbReference type="OrthoDB" id="445695at2759"/>
<comment type="catalytic activity">
    <reaction evidence="2">
        <text>an L-aminoacyl-L-amino acid + H2O = 2 an L-alpha-amino acid</text>
        <dbReference type="Rhea" id="RHEA:48940"/>
        <dbReference type="ChEBI" id="CHEBI:15377"/>
        <dbReference type="ChEBI" id="CHEBI:59869"/>
        <dbReference type="ChEBI" id="CHEBI:77460"/>
        <dbReference type="EC" id="3.4.13.19"/>
    </reaction>
</comment>
<dbReference type="GO" id="GO:0046872">
    <property type="term" value="F:metal ion binding"/>
    <property type="evidence" value="ECO:0007669"/>
    <property type="project" value="UniProtKB-UniRule"/>
</dbReference>
<accession>A0A9P7YD52</accession>
<keyword evidence="2" id="KW-0378">Hydrolase</keyword>
<comment type="cofactor">
    <cofactor evidence="2">
        <name>Zn(2+)</name>
        <dbReference type="ChEBI" id="CHEBI:29105"/>
    </cofactor>
</comment>
<keyword evidence="2" id="KW-0479">Metal-binding</keyword>
<keyword evidence="3" id="KW-0472">Membrane</keyword>
<dbReference type="EMBL" id="MU251635">
    <property type="protein sequence ID" value="KAG9230915.1"/>
    <property type="molecule type" value="Genomic_DNA"/>
</dbReference>
<dbReference type="SUPFAM" id="SSF51556">
    <property type="entry name" value="Metallo-dependent hydrolases"/>
    <property type="match status" value="1"/>
</dbReference>
<dbReference type="CDD" id="cd01301">
    <property type="entry name" value="rDP_like"/>
    <property type="match status" value="1"/>
</dbReference>
<dbReference type="Gene3D" id="3.20.20.140">
    <property type="entry name" value="Metal-dependent hydrolases"/>
    <property type="match status" value="1"/>
</dbReference>
<keyword evidence="3" id="KW-1133">Transmembrane helix</keyword>
<keyword evidence="1 2" id="KW-0224">Dipeptidase</keyword>
<dbReference type="PANTHER" id="PTHR10443:SF12">
    <property type="entry name" value="DIPEPTIDASE"/>
    <property type="match status" value="1"/>
</dbReference>
<evidence type="ECO:0000313" key="4">
    <source>
        <dbReference type="EMBL" id="KAG9230915.1"/>
    </source>
</evidence>
<feature type="transmembrane region" description="Helical" evidence="3">
    <location>
        <begin position="25"/>
        <end position="44"/>
    </location>
</feature>
<comment type="caution">
    <text evidence="4">The sequence shown here is derived from an EMBL/GenBank/DDBJ whole genome shotgun (WGS) entry which is preliminary data.</text>
</comment>
<evidence type="ECO:0000256" key="3">
    <source>
        <dbReference type="SAM" id="Phobius"/>
    </source>
</evidence>
<dbReference type="GO" id="GO:0006508">
    <property type="term" value="P:proteolysis"/>
    <property type="evidence" value="ECO:0007669"/>
    <property type="project" value="UniProtKB-KW"/>
</dbReference>
<keyword evidence="3" id="KW-0812">Transmembrane</keyword>
<organism evidence="4 5">
    <name type="scientific">Amylocarpus encephaloides</name>
    <dbReference type="NCBI Taxonomy" id="45428"/>
    <lineage>
        <taxon>Eukaryota</taxon>
        <taxon>Fungi</taxon>
        <taxon>Dikarya</taxon>
        <taxon>Ascomycota</taxon>
        <taxon>Pezizomycotina</taxon>
        <taxon>Leotiomycetes</taxon>
        <taxon>Helotiales</taxon>
        <taxon>Helotiales incertae sedis</taxon>
        <taxon>Amylocarpus</taxon>
    </lineage>
</organism>
<comment type="similarity">
    <text evidence="2">Belongs to the metallo-dependent hydrolases superfamily. Peptidase M19 family.</text>
</comment>
<dbReference type="AlphaFoldDB" id="A0A9P7YD52"/>
<evidence type="ECO:0000256" key="2">
    <source>
        <dbReference type="RuleBase" id="RU341113"/>
    </source>
</evidence>
<keyword evidence="2" id="KW-0645">Protease</keyword>
<proteinExistence type="inferred from homology"/>
<sequence>MIARLDSHTGRDIPKQPARRRQARSSIFAIVILGALVISCLTWTRTGTFEVMDRVVPLIDGHNDFAIWLRVFHGNRINGLNSSSTIDGQVDLPRLIKGKVQAQFWSVYVECPKDSEHFSSSSYYVSVHDTLQQIDLVNRLVMAFPEHLQHAYTSGEIWSNLASRPDRVSSLMGVEGLHQIGNSVSILRIYHRLGVRYVTLTHDCNNIYADAALAPRKAHGGLSEAGRTLMREMNRMGMLIDLSHTSDDTMSDALDLSLAPVIFSHSSARALCDHPRNVPDSILSRLQRNGGVVMISFYPGYTNCKFPDRASLGDVADHILYVGNLIGFEHVGIGSDFDGMAKGPLGLEDVSKYPDLLAELARRGISRHDVRSVAGGNILRVLAEGERVAHEMGDMLPLEDFIE</sequence>
<evidence type="ECO:0000313" key="5">
    <source>
        <dbReference type="Proteomes" id="UP000824998"/>
    </source>
</evidence>
<gene>
    <name evidence="4" type="ORF">BJ875DRAFT_518601</name>
</gene>
<protein>
    <recommendedName>
        <fullName evidence="2">Dipeptidase</fullName>
        <ecNumber evidence="2">3.4.13.19</ecNumber>
    </recommendedName>
</protein>
<dbReference type="InterPro" id="IPR008257">
    <property type="entry name" value="Pept_M19"/>
</dbReference>